<dbReference type="InterPro" id="IPR024072">
    <property type="entry name" value="DHFR-like_dom_sf"/>
</dbReference>
<name>A0A4U6BTV2_9BRAD</name>
<dbReference type="EMBL" id="LBIA02000001">
    <property type="protein sequence ID" value="TKT74052.1"/>
    <property type="molecule type" value="Genomic_DNA"/>
</dbReference>
<gene>
    <name evidence="1" type="ORF">YH63_017510</name>
</gene>
<organism evidence="1 2">
    <name type="scientific">Afipia massiliensis</name>
    <dbReference type="NCBI Taxonomy" id="211460"/>
    <lineage>
        <taxon>Bacteria</taxon>
        <taxon>Pseudomonadati</taxon>
        <taxon>Pseudomonadota</taxon>
        <taxon>Alphaproteobacteria</taxon>
        <taxon>Hyphomicrobiales</taxon>
        <taxon>Nitrobacteraceae</taxon>
        <taxon>Afipia</taxon>
    </lineage>
</organism>
<dbReference type="RefSeq" id="WP_046826497.1">
    <property type="nucleotide sequence ID" value="NZ_LBIA02000001.1"/>
</dbReference>
<evidence type="ECO:0000313" key="2">
    <source>
        <dbReference type="Proteomes" id="UP000034832"/>
    </source>
</evidence>
<keyword evidence="2" id="KW-1185">Reference proteome</keyword>
<dbReference type="Gene3D" id="3.40.430.10">
    <property type="entry name" value="Dihydrofolate Reductase, subunit A"/>
    <property type="match status" value="1"/>
</dbReference>
<evidence type="ECO:0000313" key="1">
    <source>
        <dbReference type="EMBL" id="TKT74052.1"/>
    </source>
</evidence>
<reference evidence="1" key="1">
    <citation type="submission" date="2019-04" db="EMBL/GenBank/DDBJ databases">
        <title>Whole genome sequencing of cave bacteria.</title>
        <authorList>
            <person name="Gan H.M."/>
            <person name="Barton H."/>
            <person name="Savka M.A."/>
        </authorList>
    </citation>
    <scope>NUCLEOTIDE SEQUENCE [LARGE SCALE GENOMIC DNA]</scope>
    <source>
        <strain evidence="1">LC387</strain>
    </source>
</reference>
<dbReference type="Proteomes" id="UP000034832">
    <property type="component" value="Unassembled WGS sequence"/>
</dbReference>
<proteinExistence type="predicted"/>
<sequence length="181" mass="19772">MRIEGYVILSADGMLADASGIMPPELKFEADQRFFESALDAADLIVHGRNSFEDQPRSPDRTRIVLTRTVPGLARDPANPRATLWNPAGASFENACRESGVTTGTAAIIGGPVVFEMFMDRFDTFWLSQAHNLTIPGGMGGFLEVPSRSPQEILASHGLKADGVRVLDAERRVDVTAWRRS</sequence>
<dbReference type="AlphaFoldDB" id="A0A4U6BTV2"/>
<protein>
    <submittedName>
        <fullName evidence="1">Dihydrofolate reductase</fullName>
    </submittedName>
</protein>
<comment type="caution">
    <text evidence="1">The sequence shown here is derived from an EMBL/GenBank/DDBJ whole genome shotgun (WGS) entry which is preliminary data.</text>
</comment>
<accession>A0A4U6BTV2</accession>
<dbReference type="STRING" id="211460.YH63_01545"/>
<dbReference type="SUPFAM" id="SSF53597">
    <property type="entry name" value="Dihydrofolate reductase-like"/>
    <property type="match status" value="1"/>
</dbReference>
<dbReference type="OrthoDB" id="7631078at2"/>